<gene>
    <name evidence="4" type="ORF">IQ31_02890</name>
</gene>
<dbReference type="Proteomes" id="UP000315908">
    <property type="component" value="Unassembled WGS sequence"/>
</dbReference>
<protein>
    <submittedName>
        <fullName evidence="4">TetR family transcriptional regulator</fullName>
    </submittedName>
</protein>
<evidence type="ECO:0000256" key="2">
    <source>
        <dbReference type="PROSITE-ProRule" id="PRU00335"/>
    </source>
</evidence>
<dbReference type="PANTHER" id="PTHR43479">
    <property type="entry name" value="ACREF/ENVCD OPERON REPRESSOR-RELATED"/>
    <property type="match status" value="1"/>
</dbReference>
<dbReference type="SUPFAM" id="SSF46689">
    <property type="entry name" value="Homeodomain-like"/>
    <property type="match status" value="1"/>
</dbReference>
<evidence type="ECO:0000313" key="4">
    <source>
        <dbReference type="EMBL" id="TWI19144.1"/>
    </source>
</evidence>
<dbReference type="EMBL" id="VLKR01000014">
    <property type="protein sequence ID" value="TWI19144.1"/>
    <property type="molecule type" value="Genomic_DNA"/>
</dbReference>
<dbReference type="RefSeq" id="WP_158638882.1">
    <property type="nucleotide sequence ID" value="NZ_VLKR01000014.1"/>
</dbReference>
<accession>A0A562MGX0</accession>
<feature type="domain" description="HTH tetR-type" evidence="3">
    <location>
        <begin position="1"/>
        <end position="61"/>
    </location>
</feature>
<dbReference type="PROSITE" id="PS01081">
    <property type="entry name" value="HTH_TETR_1"/>
    <property type="match status" value="1"/>
</dbReference>
<feature type="DNA-binding region" description="H-T-H motif" evidence="2">
    <location>
        <begin position="24"/>
        <end position="43"/>
    </location>
</feature>
<proteinExistence type="predicted"/>
<dbReference type="PROSITE" id="PS50977">
    <property type="entry name" value="HTH_TETR_2"/>
    <property type="match status" value="1"/>
</dbReference>
<dbReference type="InterPro" id="IPR009057">
    <property type="entry name" value="Homeodomain-like_sf"/>
</dbReference>
<dbReference type="Pfam" id="PF00440">
    <property type="entry name" value="TetR_N"/>
    <property type="match status" value="1"/>
</dbReference>
<dbReference type="OrthoDB" id="9787680at2"/>
<evidence type="ECO:0000259" key="3">
    <source>
        <dbReference type="PROSITE" id="PS50977"/>
    </source>
</evidence>
<sequence length="198" mass="23023">MNTKERILIIAEQLFFLKGYHLTTMRDITQGAQLSLGMVNFHFNTKENLLNEILLRLDASIDRMINNYSTIHPEIENLKTFVNDTLNIFLDNPKTIFLFIREQLNPVSLEMRALVRSIQQKHMQAFFKLTQSLNMNFSKNPSLEDGITLFYYNIFGTLKEIAIEQQFEHATVLDGKSQKVIDFKNLVPSIVDSFLTDK</sequence>
<evidence type="ECO:0000313" key="5">
    <source>
        <dbReference type="Proteomes" id="UP000315908"/>
    </source>
</evidence>
<name>A0A562MGX0_9SPHI</name>
<comment type="caution">
    <text evidence="4">The sequence shown here is derived from an EMBL/GenBank/DDBJ whole genome shotgun (WGS) entry which is preliminary data.</text>
</comment>
<dbReference type="PANTHER" id="PTHR43479:SF11">
    <property type="entry name" value="ACREF_ENVCD OPERON REPRESSOR-RELATED"/>
    <property type="match status" value="1"/>
</dbReference>
<dbReference type="InterPro" id="IPR001647">
    <property type="entry name" value="HTH_TetR"/>
</dbReference>
<reference evidence="4 5" key="1">
    <citation type="journal article" date="2015" name="Stand. Genomic Sci.">
        <title>Genomic Encyclopedia of Bacterial and Archaeal Type Strains, Phase III: the genomes of soil and plant-associated and newly described type strains.</title>
        <authorList>
            <person name="Whitman W.B."/>
            <person name="Woyke T."/>
            <person name="Klenk H.P."/>
            <person name="Zhou Y."/>
            <person name="Lilburn T.G."/>
            <person name="Beck B.J."/>
            <person name="De Vos P."/>
            <person name="Vandamme P."/>
            <person name="Eisen J.A."/>
            <person name="Garrity G."/>
            <person name="Hugenholtz P."/>
            <person name="Kyrpides N.C."/>
        </authorList>
    </citation>
    <scope>NUCLEOTIDE SEQUENCE [LARGE SCALE GENOMIC DNA]</scope>
    <source>
        <strain evidence="4 5">CGMCC 1.6855</strain>
    </source>
</reference>
<organism evidence="4 5">
    <name type="scientific">Sphingobacterium siyangense</name>
    <dbReference type="NCBI Taxonomy" id="459529"/>
    <lineage>
        <taxon>Bacteria</taxon>
        <taxon>Pseudomonadati</taxon>
        <taxon>Bacteroidota</taxon>
        <taxon>Sphingobacteriia</taxon>
        <taxon>Sphingobacteriales</taxon>
        <taxon>Sphingobacteriaceae</taxon>
        <taxon>Sphingobacterium</taxon>
    </lineage>
</organism>
<dbReference type="InterPro" id="IPR023772">
    <property type="entry name" value="DNA-bd_HTH_TetR-type_CS"/>
</dbReference>
<dbReference type="GO" id="GO:0003677">
    <property type="term" value="F:DNA binding"/>
    <property type="evidence" value="ECO:0007669"/>
    <property type="project" value="UniProtKB-UniRule"/>
</dbReference>
<dbReference type="InterPro" id="IPR050624">
    <property type="entry name" value="HTH-type_Tx_Regulator"/>
</dbReference>
<dbReference type="Gene3D" id="1.10.357.10">
    <property type="entry name" value="Tetracycline Repressor, domain 2"/>
    <property type="match status" value="1"/>
</dbReference>
<evidence type="ECO:0000256" key="1">
    <source>
        <dbReference type="ARBA" id="ARBA00023125"/>
    </source>
</evidence>
<dbReference type="AlphaFoldDB" id="A0A562MGX0"/>
<keyword evidence="1 2" id="KW-0238">DNA-binding</keyword>